<reference evidence="3" key="1">
    <citation type="journal article" date="2020" name="Stud. Mycol.">
        <title>101 Dothideomycetes genomes: a test case for predicting lifestyles and emergence of pathogens.</title>
        <authorList>
            <person name="Haridas S."/>
            <person name="Albert R."/>
            <person name="Binder M."/>
            <person name="Bloem J."/>
            <person name="Labutti K."/>
            <person name="Salamov A."/>
            <person name="Andreopoulos B."/>
            <person name="Baker S."/>
            <person name="Barry K."/>
            <person name="Bills G."/>
            <person name="Bluhm B."/>
            <person name="Cannon C."/>
            <person name="Castanera R."/>
            <person name="Culley D."/>
            <person name="Daum C."/>
            <person name="Ezra D."/>
            <person name="Gonzalez J."/>
            <person name="Henrissat B."/>
            <person name="Kuo A."/>
            <person name="Liang C."/>
            <person name="Lipzen A."/>
            <person name="Lutzoni F."/>
            <person name="Magnuson J."/>
            <person name="Mondo S."/>
            <person name="Nolan M."/>
            <person name="Ohm R."/>
            <person name="Pangilinan J."/>
            <person name="Park H.-J."/>
            <person name="Ramirez L."/>
            <person name="Alfaro M."/>
            <person name="Sun H."/>
            <person name="Tritt A."/>
            <person name="Yoshinaga Y."/>
            <person name="Zwiers L.-H."/>
            <person name="Turgeon B."/>
            <person name="Goodwin S."/>
            <person name="Spatafora J."/>
            <person name="Crous P."/>
            <person name="Grigoriev I."/>
        </authorList>
    </citation>
    <scope>NUCLEOTIDE SEQUENCE</scope>
    <source>
        <strain evidence="3">CBS 269.34</strain>
    </source>
</reference>
<name>A0A6A6QXQ0_9PEZI</name>
<dbReference type="OrthoDB" id="5296155at2759"/>
<keyword evidence="2" id="KW-0812">Transmembrane</keyword>
<feature type="compositionally biased region" description="Low complexity" evidence="1">
    <location>
        <begin position="139"/>
        <end position="181"/>
    </location>
</feature>
<evidence type="ECO:0000256" key="1">
    <source>
        <dbReference type="SAM" id="MobiDB-lite"/>
    </source>
</evidence>
<evidence type="ECO:0000256" key="2">
    <source>
        <dbReference type="SAM" id="Phobius"/>
    </source>
</evidence>
<feature type="region of interest" description="Disordered" evidence="1">
    <location>
        <begin position="135"/>
        <end position="181"/>
    </location>
</feature>
<evidence type="ECO:0000313" key="4">
    <source>
        <dbReference type="Proteomes" id="UP000799750"/>
    </source>
</evidence>
<dbReference type="AlphaFoldDB" id="A0A6A6QXQ0"/>
<sequence length="389" mass="41684">MSSLWNKSSQGAGLDLPAAKRISTPAGQRLSVILENGAIAPAHPKETYRSSVKKGIFGLGDAPRESLEDGPHSSNYSYSVWSEGSGEKLYDLKDIKNNKHVSKRGGWKRLALILAVLLTIIAAVVIGVVVGTRKKHSSSKSSENENSNPSNIANPSVAPNAITPGATATPTATASLSPTSTPSNFPVGSYSLVTFLDTVQTNCTANPDTWTCYPYTDFNTDPNKSIATFNWVITSPKPNTFAISSTDNPFSISFKNTPLDLLDEGLSSERYRFQLETNKLVSPTGALTSDNSAVTCFYNSTTLQAYLYTKMASSFPDASKGEDSGDPAFPVWPFAVRVEQAIGGGQDVPNCWTLNNGVPDQQITDGLEAQAGGELCSCLYKNWRTPGVY</sequence>
<evidence type="ECO:0008006" key="5">
    <source>
        <dbReference type="Google" id="ProtNLM"/>
    </source>
</evidence>
<dbReference type="EMBL" id="MU004187">
    <property type="protein sequence ID" value="KAF2496580.1"/>
    <property type="molecule type" value="Genomic_DNA"/>
</dbReference>
<dbReference type="Proteomes" id="UP000799750">
    <property type="component" value="Unassembled WGS sequence"/>
</dbReference>
<proteinExistence type="predicted"/>
<keyword evidence="4" id="KW-1185">Reference proteome</keyword>
<gene>
    <name evidence="3" type="ORF">BU16DRAFT_525737</name>
</gene>
<protein>
    <recommendedName>
        <fullName evidence="5">Tat pathway signal sequence</fullName>
    </recommendedName>
</protein>
<feature type="transmembrane region" description="Helical" evidence="2">
    <location>
        <begin position="110"/>
        <end position="131"/>
    </location>
</feature>
<evidence type="ECO:0000313" key="3">
    <source>
        <dbReference type="EMBL" id="KAF2496580.1"/>
    </source>
</evidence>
<organism evidence="3 4">
    <name type="scientific">Lophium mytilinum</name>
    <dbReference type="NCBI Taxonomy" id="390894"/>
    <lineage>
        <taxon>Eukaryota</taxon>
        <taxon>Fungi</taxon>
        <taxon>Dikarya</taxon>
        <taxon>Ascomycota</taxon>
        <taxon>Pezizomycotina</taxon>
        <taxon>Dothideomycetes</taxon>
        <taxon>Pleosporomycetidae</taxon>
        <taxon>Mytilinidiales</taxon>
        <taxon>Mytilinidiaceae</taxon>
        <taxon>Lophium</taxon>
    </lineage>
</organism>
<accession>A0A6A6QXQ0</accession>
<keyword evidence="2" id="KW-1133">Transmembrane helix</keyword>
<keyword evidence="2" id="KW-0472">Membrane</keyword>